<feature type="region of interest" description="Disordered" evidence="10">
    <location>
        <begin position="1"/>
        <end position="65"/>
    </location>
</feature>
<feature type="compositionally biased region" description="Polar residues" evidence="10">
    <location>
        <begin position="112"/>
        <end position="124"/>
    </location>
</feature>
<dbReference type="InterPro" id="IPR004835">
    <property type="entry name" value="Chitin_synth"/>
</dbReference>
<dbReference type="InterPro" id="IPR029044">
    <property type="entry name" value="Nucleotide-diphossugar_trans"/>
</dbReference>
<feature type="transmembrane region" description="Helical" evidence="11">
    <location>
        <begin position="893"/>
        <end position="912"/>
    </location>
</feature>
<evidence type="ECO:0000256" key="7">
    <source>
        <dbReference type="ARBA" id="ARBA00022989"/>
    </source>
</evidence>
<accession>A0A485LFG0</accession>
<dbReference type="GO" id="GO:0071555">
    <property type="term" value="P:cell wall organization"/>
    <property type="evidence" value="ECO:0007669"/>
    <property type="project" value="UniProtKB-KW"/>
</dbReference>
<dbReference type="GO" id="GO:0006031">
    <property type="term" value="P:chitin biosynthetic process"/>
    <property type="evidence" value="ECO:0007669"/>
    <property type="project" value="TreeGrafter"/>
</dbReference>
<dbReference type="InterPro" id="IPR036181">
    <property type="entry name" value="MIT_dom_sf"/>
</dbReference>
<keyword evidence="9" id="KW-0961">Cell wall biogenesis/degradation</keyword>
<feature type="transmembrane region" description="Helical" evidence="11">
    <location>
        <begin position="651"/>
        <end position="680"/>
    </location>
</feature>
<feature type="transmembrane region" description="Helical" evidence="11">
    <location>
        <begin position="927"/>
        <end position="948"/>
    </location>
</feature>
<dbReference type="GO" id="GO:0004100">
    <property type="term" value="F:chitin synthase activity"/>
    <property type="evidence" value="ECO:0007669"/>
    <property type="project" value="UniProtKB-EC"/>
</dbReference>
<dbReference type="SUPFAM" id="SSF53448">
    <property type="entry name" value="Nucleotide-diphospho-sugar transferases"/>
    <property type="match status" value="1"/>
</dbReference>
<dbReference type="Proteomes" id="UP000332933">
    <property type="component" value="Unassembled WGS sequence"/>
</dbReference>
<dbReference type="GO" id="GO:0005886">
    <property type="term" value="C:plasma membrane"/>
    <property type="evidence" value="ECO:0007669"/>
    <property type="project" value="UniProtKB-SubCell"/>
</dbReference>
<evidence type="ECO:0000256" key="1">
    <source>
        <dbReference type="ARBA" id="ARBA00004651"/>
    </source>
</evidence>
<feature type="transmembrane region" description="Helical" evidence="11">
    <location>
        <begin position="731"/>
        <end position="759"/>
    </location>
</feature>
<evidence type="ECO:0000256" key="4">
    <source>
        <dbReference type="ARBA" id="ARBA00022676"/>
    </source>
</evidence>
<sequence>MSRRNYASRGGASGAGNNNGNAPLLRQGSSQGSQQSMGAQHRSGGQPPRNNFRPEPTYSRDSEEEFAHQNNAVLGVPVWQDSSADVQNGSYFEAGTPQRSHDNRGAPARFGQSGSSRSNNNIQPQQQAYRGPHMVNDMANPHMVMEDVHRQRQSNAMAVNAVPATTEEAFRLIGVGVTAETEERYESAVRNFLDGGEMLCVVHERETDMHVRSLLNQKATQVIAWAEGLNRWLEGGRVGACPRRDSFKVGVDMVNRLGTCAGPVSATMPEELRTMYYTPCANKVVSDFTADGYRLHAIEQGRSPQLMVVITMYNEDEAEMYSTLKKVANNIEHIKSKKLPGYEGDESWKNILVCVVSDGRTKANKGTLTFLRDVGVFDDDAMNIMMVGVDVQCHLFEFCVQMKKGDTIAESVMSKHLYPPTQVIFALKEHNAGKLNSHEWYFNAFAEQVQPEYTVLLDVGTMPTAKAFYLLLAAMELDPQIGGTCGEIAVDKPIPHLCNWVIAAQHFEYKISNIMDKSLESVFGFISVLPGAFSAYRYKAIRGAPLQAYFKSLTTPMHELGAFQGNMYLAEDRILCFELLARRGQRWTMQYVKDAIARTDVPTDLTSLIGQRRRWLNGSFFALVYTILNWGRVYTESDHSYIRKFFLCFQYAYMTANVALSWILPANFFLVTYFLVIVGFQNDNWGYIPTKGIPQATKNICIQVFSLAYGVSFLVQLVAGLGNKPKHVKNLYRITAIFYGLVMTLTTVIAVGFILKPIIDELKKGVNLKKLQDILQNFNLTDAAAFVASAGVFFLASALHCELHHIALTFVQYMALLPTFVNILNTYSFCNLHDLSWGTKGLESSEGHGPKAGSGKGNFKDAVEKKKAEEARKAKEAKIKDEMEGSFARFRSTLLIFWLMSNLGFAYTVIVVDVNEDGQQGVNYLKFLFYTVAIFNLIRLVGSILFLFMNFKLSLFRCCIRGTMEERIRAKNKRRGTQNIAPPGQMV</sequence>
<evidence type="ECO:0000256" key="2">
    <source>
        <dbReference type="ARBA" id="ARBA00012543"/>
    </source>
</evidence>
<keyword evidence="7 11" id="KW-1133">Transmembrane helix</keyword>
<dbReference type="OrthoDB" id="26569at2759"/>
<dbReference type="AlphaFoldDB" id="A0A485LFG0"/>
<dbReference type="SUPFAM" id="SSF116846">
    <property type="entry name" value="MIT domain"/>
    <property type="match status" value="1"/>
</dbReference>
<reference evidence="13 14" key="1">
    <citation type="submission" date="2019-03" db="EMBL/GenBank/DDBJ databases">
        <authorList>
            <person name="Gaulin E."/>
            <person name="Dumas B."/>
        </authorList>
    </citation>
    <scope>NUCLEOTIDE SEQUENCE [LARGE SCALE GENOMIC DNA]</scope>
    <source>
        <strain evidence="13">CBS 568.67</strain>
    </source>
</reference>
<organism evidence="13 14">
    <name type="scientific">Aphanomyces stellatus</name>
    <dbReference type="NCBI Taxonomy" id="120398"/>
    <lineage>
        <taxon>Eukaryota</taxon>
        <taxon>Sar</taxon>
        <taxon>Stramenopiles</taxon>
        <taxon>Oomycota</taxon>
        <taxon>Saprolegniomycetes</taxon>
        <taxon>Saprolegniales</taxon>
        <taxon>Verrucalvaceae</taxon>
        <taxon>Aphanomyces</taxon>
    </lineage>
</organism>
<dbReference type="PANTHER" id="PTHR22914:SF9">
    <property type="entry name" value="CHITIN SYNTHASE 1"/>
    <property type="match status" value="1"/>
</dbReference>
<protein>
    <recommendedName>
        <fullName evidence="2">chitin synthase</fullName>
        <ecNumber evidence="2">2.4.1.16</ecNumber>
    </recommendedName>
</protein>
<proteinExistence type="predicted"/>
<keyword evidence="8 11" id="KW-0472">Membrane</keyword>
<keyword evidence="6 11" id="KW-0812">Transmembrane</keyword>
<evidence type="ECO:0000256" key="10">
    <source>
        <dbReference type="SAM" id="MobiDB-lite"/>
    </source>
</evidence>
<dbReference type="Pfam" id="PF01644">
    <property type="entry name" value="Chitin_synth_1"/>
    <property type="match status" value="1"/>
</dbReference>
<comment type="subcellular location">
    <subcellularLocation>
        <location evidence="1">Cell membrane</location>
        <topology evidence="1">Multi-pass membrane protein</topology>
    </subcellularLocation>
</comment>
<evidence type="ECO:0000256" key="9">
    <source>
        <dbReference type="ARBA" id="ARBA00023316"/>
    </source>
</evidence>
<evidence type="ECO:0000313" key="12">
    <source>
        <dbReference type="EMBL" id="KAF0687960.1"/>
    </source>
</evidence>
<dbReference type="EMBL" id="VJMH01006808">
    <property type="protein sequence ID" value="KAF0687960.1"/>
    <property type="molecule type" value="Genomic_DNA"/>
</dbReference>
<keyword evidence="14" id="KW-1185">Reference proteome</keyword>
<gene>
    <name evidence="13" type="primary">Aste57867_20341</name>
    <name evidence="12" type="ORF">As57867_020275</name>
    <name evidence="13" type="ORF">ASTE57867_20341</name>
</gene>
<feature type="transmembrane region" description="Helical" evidence="11">
    <location>
        <begin position="780"/>
        <end position="799"/>
    </location>
</feature>
<reference evidence="12" key="2">
    <citation type="submission" date="2019-06" db="EMBL/GenBank/DDBJ databases">
        <title>Genomics analysis of Aphanomyces spp. identifies a new class of oomycete effector associated with host adaptation.</title>
        <authorList>
            <person name="Gaulin E."/>
        </authorList>
    </citation>
    <scope>NUCLEOTIDE SEQUENCE</scope>
    <source>
        <strain evidence="12">CBS 578.67</strain>
    </source>
</reference>
<evidence type="ECO:0000256" key="11">
    <source>
        <dbReference type="SAM" id="Phobius"/>
    </source>
</evidence>
<dbReference type="EC" id="2.4.1.16" evidence="2"/>
<keyword evidence="4" id="KW-0328">Glycosyltransferase</keyword>
<feature type="region of interest" description="Disordered" evidence="10">
    <location>
        <begin position="88"/>
        <end position="124"/>
    </location>
</feature>
<feature type="compositionally biased region" description="Low complexity" evidence="10">
    <location>
        <begin position="1"/>
        <end position="36"/>
    </location>
</feature>
<evidence type="ECO:0000313" key="14">
    <source>
        <dbReference type="Proteomes" id="UP000332933"/>
    </source>
</evidence>
<evidence type="ECO:0000256" key="8">
    <source>
        <dbReference type="ARBA" id="ARBA00023136"/>
    </source>
</evidence>
<dbReference type="Gene3D" id="1.20.58.80">
    <property type="entry name" value="Phosphotransferase system, lactose/cellobiose-type IIA subunit"/>
    <property type="match status" value="1"/>
</dbReference>
<feature type="transmembrane region" description="Helical" evidence="11">
    <location>
        <begin position="805"/>
        <end position="824"/>
    </location>
</feature>
<evidence type="ECO:0000256" key="6">
    <source>
        <dbReference type="ARBA" id="ARBA00022692"/>
    </source>
</evidence>
<keyword evidence="5" id="KW-0808">Transferase</keyword>
<evidence type="ECO:0000256" key="3">
    <source>
        <dbReference type="ARBA" id="ARBA00022475"/>
    </source>
</evidence>
<evidence type="ECO:0000256" key="5">
    <source>
        <dbReference type="ARBA" id="ARBA00022679"/>
    </source>
</evidence>
<dbReference type="PANTHER" id="PTHR22914">
    <property type="entry name" value="CHITIN SYNTHASE"/>
    <property type="match status" value="1"/>
</dbReference>
<keyword evidence="3" id="KW-1003">Cell membrane</keyword>
<dbReference type="EMBL" id="CAADRA010006831">
    <property type="protein sequence ID" value="VFT97028.1"/>
    <property type="molecule type" value="Genomic_DNA"/>
</dbReference>
<evidence type="ECO:0000313" key="13">
    <source>
        <dbReference type="EMBL" id="VFT97028.1"/>
    </source>
</evidence>
<dbReference type="CDD" id="cd04190">
    <property type="entry name" value="Chitin_synth_C"/>
    <property type="match status" value="1"/>
</dbReference>
<name>A0A485LFG0_9STRA</name>
<feature type="transmembrane region" description="Helical" evidence="11">
    <location>
        <begin position="700"/>
        <end position="719"/>
    </location>
</feature>